<dbReference type="PANTHER" id="PTHR36842:SF1">
    <property type="entry name" value="PROTEIN TOLB"/>
    <property type="match status" value="1"/>
</dbReference>
<evidence type="ECO:0000313" key="2">
    <source>
        <dbReference type="EMBL" id="HGZ42715.1"/>
    </source>
</evidence>
<dbReference type="EMBL" id="DSQF01000011">
    <property type="protein sequence ID" value="HGZ42715.1"/>
    <property type="molecule type" value="Genomic_DNA"/>
</dbReference>
<dbReference type="PANTHER" id="PTHR36842">
    <property type="entry name" value="PROTEIN TOLB HOMOLOG"/>
    <property type="match status" value="1"/>
</dbReference>
<dbReference type="InterPro" id="IPR011042">
    <property type="entry name" value="6-blade_b-propeller_TolB-like"/>
</dbReference>
<organism evidence="2">
    <name type="scientific">Eiseniibacteriota bacterium</name>
    <dbReference type="NCBI Taxonomy" id="2212470"/>
    <lineage>
        <taxon>Bacteria</taxon>
        <taxon>Candidatus Eiseniibacteriota</taxon>
    </lineage>
</organism>
<proteinExistence type="inferred from homology"/>
<sequence>MALALAAAAWLMPRGVTEGPQRRARLMIPEPPHARLSGLIQSIAISPDGRTVAFVAADSAGTVRLWVRPLEAVIARPLPGTENGDLPFWSPDGRALGFFADGKLKRIGVEGGRAEVLADAPDPRGGAWGAGGDIVFAPHATGGLVRVSDEGGAVSDVVRPDSAAGEVALRFPDFLPDGRHLTFVSLPRREGGFGIHVARLGDARRHLLMRADAAPVVAGADLFVTQVNERLIAQRFDARSGRLTGRPVNLGDAPLAVGHDGVRAASVSRTGVLVHSAGRRSNTQLAWLDRMGRIVEWLPLPTGVWEDVSIAPDDRHALVSRRVNSSDKELWLVDLASGQATRFSTTSSPQTSNAVWSPDGRRVAYTQSLRGPGDIFIQPLDGGAAEPLYTSPALFKNVFDWSPDGRHITFEQPVRGRAWDVFLLPVESERTPVAAVMGPWNEGGGWFSPDGRWLVYYSDEGGVYELYVRPFPGPGPRQPIPGTRTGATAFIRGCWWASDGRELAFMGSDGLVRSVGITPGATWSATRARDLFRVSDQIVALGGTSNLRRFLATIQVEDPPPAAIVVDLNWTEALRAR</sequence>
<reference evidence="2" key="1">
    <citation type="journal article" date="2020" name="mSystems">
        <title>Genome- and Community-Level Interaction Insights into Carbon Utilization and Element Cycling Functions of Hydrothermarchaeota in Hydrothermal Sediment.</title>
        <authorList>
            <person name="Zhou Z."/>
            <person name="Liu Y."/>
            <person name="Xu W."/>
            <person name="Pan J."/>
            <person name="Luo Z.H."/>
            <person name="Li M."/>
        </authorList>
    </citation>
    <scope>NUCLEOTIDE SEQUENCE [LARGE SCALE GENOMIC DNA]</scope>
    <source>
        <strain evidence="2">SpSt-381</strain>
    </source>
</reference>
<accession>A0A832I3P8</accession>
<dbReference type="SUPFAM" id="SSF82171">
    <property type="entry name" value="DPP6 N-terminal domain-like"/>
    <property type="match status" value="1"/>
</dbReference>
<gene>
    <name evidence="2" type="ORF">ENR23_04685</name>
</gene>
<evidence type="ECO:0008006" key="3">
    <source>
        <dbReference type="Google" id="ProtNLM"/>
    </source>
</evidence>
<dbReference type="Gene3D" id="2.120.10.30">
    <property type="entry name" value="TolB, C-terminal domain"/>
    <property type="match status" value="2"/>
</dbReference>
<protein>
    <recommendedName>
        <fullName evidence="3">Dipeptidylpeptidase IV N-terminal domain-containing protein</fullName>
    </recommendedName>
</protein>
<comment type="similarity">
    <text evidence="1">Belongs to the TolB family.</text>
</comment>
<dbReference type="InterPro" id="IPR011659">
    <property type="entry name" value="WD40"/>
</dbReference>
<dbReference type="Pfam" id="PF07676">
    <property type="entry name" value="PD40"/>
    <property type="match status" value="3"/>
</dbReference>
<dbReference type="AlphaFoldDB" id="A0A832I3P8"/>
<evidence type="ECO:0000256" key="1">
    <source>
        <dbReference type="ARBA" id="ARBA00009820"/>
    </source>
</evidence>
<comment type="caution">
    <text evidence="2">The sequence shown here is derived from an EMBL/GenBank/DDBJ whole genome shotgun (WGS) entry which is preliminary data.</text>
</comment>
<name>A0A832I3P8_UNCEI</name>